<dbReference type="PANTHER" id="PTHR12815">
    <property type="entry name" value="SORTING AND ASSEMBLY MACHINERY SAMM50 PROTEIN FAMILY MEMBER"/>
    <property type="match status" value="1"/>
</dbReference>
<dbReference type="InterPro" id="IPR010827">
    <property type="entry name" value="BamA/TamA_POTRA"/>
</dbReference>
<dbReference type="OrthoDB" id="231360at2"/>
<gene>
    <name evidence="10" type="ORF">UABAM_00167</name>
</gene>
<dbReference type="InterPro" id="IPR034746">
    <property type="entry name" value="POTRA"/>
</dbReference>
<dbReference type="Gene3D" id="2.40.160.50">
    <property type="entry name" value="membrane protein fhac: a member of the omp85/tpsb transporter family"/>
    <property type="match status" value="1"/>
</dbReference>
<evidence type="ECO:0000259" key="9">
    <source>
        <dbReference type="PROSITE" id="PS51779"/>
    </source>
</evidence>
<dbReference type="Gene3D" id="3.10.20.310">
    <property type="entry name" value="membrane protein fhac"/>
    <property type="match status" value="5"/>
</dbReference>
<sequence length="771" mass="87625">MARLLLFIWIFSAFLIAQSNKVNEVEIKGLITVGEDFIKAKLETQPGKNYSPQSLRNDILKLHKLKLFSNIDVKLEQASGGLKVMFLVIENQLLGKVRIIGNQNITKQQILDTIEIDNQRYLAPYLLSIDKIKLKEFYQKESFLFVEISTKLVPRNGWVDVEFRIDEGPAVYISEINFFGNHNFAKGKLIKLLKTQETGAISSVIYNEAVLNEDLILIRNFYRSEGYLDARAELRDIIFSETREAMRINISINEGPLYKVNSVKIVGNTTFTEEELFARLRLKKDNPFKQADMFQDKARVERIYGENGFMNAKARPRFTLPTLNARVVDITYDITEGNEVYVQKIDISGNDPTKDRVIRDNITVNPGERFNMGKVEVSQQKLRRLNFFETIKMDLQDTPDADWKDIAIRVTEGRTGNLRFAAGITSDIGVVGEVSVTKRNFDITKWPKSFDEFFSGVSFTGAGQTLSVRLQAGGEILRFNVDFQEPRLLGYNIIFGVNLFSNERLRESFDEERFGGKITFGRNLDIDTRVSLSYRLENVNINNLDDDAPVDVEDVEGDNLLSSLIFDLTIDTRDDFILPARGYIFGVSYEIAGTALGGDHDFSKVNLRLAWFQTIYTNDDGFKHILSLGSRMGFALPHLDTDRVPIFERFFAGGASSIRGFEFRTVGPLDQEFLEDPLGGELLFVNTIEYSIPIFQNTFRMVLFSDFGSVAPEVGDVDVIFDEFRLSIGFGFRIKVPALGPRPFALDFGIPIIAEDTDDEQIFSFSFGKPF</sequence>
<dbReference type="RefSeq" id="WP_151966094.1">
    <property type="nucleotide sequence ID" value="NZ_AP019860.1"/>
</dbReference>
<evidence type="ECO:0000256" key="5">
    <source>
        <dbReference type="ARBA" id="ARBA00022737"/>
    </source>
</evidence>
<keyword evidence="3" id="KW-0812">Transmembrane</keyword>
<dbReference type="PIRSF" id="PIRSF006076">
    <property type="entry name" value="OM_assembly_OMP85"/>
    <property type="match status" value="1"/>
</dbReference>
<dbReference type="InterPro" id="IPR000184">
    <property type="entry name" value="Bac_surfAg_D15"/>
</dbReference>
<proteinExistence type="predicted"/>
<evidence type="ECO:0000256" key="7">
    <source>
        <dbReference type="ARBA" id="ARBA00023237"/>
    </source>
</evidence>
<evidence type="ECO:0000256" key="6">
    <source>
        <dbReference type="ARBA" id="ARBA00023136"/>
    </source>
</evidence>
<dbReference type="Proteomes" id="UP000326354">
    <property type="component" value="Chromosome"/>
</dbReference>
<keyword evidence="11" id="KW-1185">Reference proteome</keyword>
<evidence type="ECO:0000256" key="2">
    <source>
        <dbReference type="ARBA" id="ARBA00022452"/>
    </source>
</evidence>
<dbReference type="PANTHER" id="PTHR12815:SF47">
    <property type="entry name" value="TRANSLOCATION AND ASSEMBLY MODULE SUBUNIT TAMA"/>
    <property type="match status" value="1"/>
</dbReference>
<dbReference type="PROSITE" id="PS51779">
    <property type="entry name" value="POTRA"/>
    <property type="match status" value="2"/>
</dbReference>
<dbReference type="KEGG" id="uam:UABAM_00167"/>
<dbReference type="InterPro" id="IPR023707">
    <property type="entry name" value="OM_assembly_BamA"/>
</dbReference>
<evidence type="ECO:0000313" key="11">
    <source>
        <dbReference type="Proteomes" id="UP000326354"/>
    </source>
</evidence>
<dbReference type="GO" id="GO:0071709">
    <property type="term" value="P:membrane assembly"/>
    <property type="evidence" value="ECO:0007669"/>
    <property type="project" value="InterPro"/>
</dbReference>
<evidence type="ECO:0000313" key="10">
    <source>
        <dbReference type="EMBL" id="BBM81828.1"/>
    </source>
</evidence>
<protein>
    <recommendedName>
        <fullName evidence="8">Outer membrane protein assembly factor BamA</fullName>
    </recommendedName>
</protein>
<dbReference type="InterPro" id="IPR039910">
    <property type="entry name" value="D15-like"/>
</dbReference>
<dbReference type="Pfam" id="PF07244">
    <property type="entry name" value="POTRA"/>
    <property type="match status" value="5"/>
</dbReference>
<keyword evidence="2" id="KW-1134">Transmembrane beta strand</keyword>
<evidence type="ECO:0000256" key="3">
    <source>
        <dbReference type="ARBA" id="ARBA00022692"/>
    </source>
</evidence>
<dbReference type="NCBIfam" id="TIGR03303">
    <property type="entry name" value="OM_YaeT"/>
    <property type="match status" value="1"/>
</dbReference>
<evidence type="ECO:0000256" key="4">
    <source>
        <dbReference type="ARBA" id="ARBA00022729"/>
    </source>
</evidence>
<keyword evidence="5" id="KW-0677">Repeat</keyword>
<keyword evidence="4" id="KW-0732">Signal</keyword>
<reference evidence="10 11" key="1">
    <citation type="submission" date="2019-08" db="EMBL/GenBank/DDBJ databases">
        <title>Complete genome sequence of Candidatus Uab amorphum.</title>
        <authorList>
            <person name="Shiratori T."/>
            <person name="Suzuki S."/>
            <person name="Kakizawa Y."/>
            <person name="Ishida K."/>
        </authorList>
    </citation>
    <scope>NUCLEOTIDE SEQUENCE [LARGE SCALE GENOMIC DNA]</scope>
    <source>
        <strain evidence="10 11">SRT547</strain>
    </source>
</reference>
<dbReference type="EMBL" id="AP019860">
    <property type="protein sequence ID" value="BBM81828.1"/>
    <property type="molecule type" value="Genomic_DNA"/>
</dbReference>
<feature type="domain" description="POTRA" evidence="9">
    <location>
        <begin position="340"/>
        <end position="413"/>
    </location>
</feature>
<name>A0A5S9IHC9_UABAM</name>
<evidence type="ECO:0000256" key="1">
    <source>
        <dbReference type="ARBA" id="ARBA00004370"/>
    </source>
</evidence>
<keyword evidence="6" id="KW-0472">Membrane</keyword>
<feature type="domain" description="POTRA" evidence="9">
    <location>
        <begin position="258"/>
        <end position="337"/>
    </location>
</feature>
<evidence type="ECO:0000256" key="8">
    <source>
        <dbReference type="NCBIfam" id="TIGR03303"/>
    </source>
</evidence>
<dbReference type="AlphaFoldDB" id="A0A5S9IHC9"/>
<keyword evidence="7" id="KW-0998">Cell outer membrane</keyword>
<comment type="subcellular location">
    <subcellularLocation>
        <location evidence="1">Membrane</location>
    </subcellularLocation>
</comment>
<accession>A0A5S9IHC9</accession>
<dbReference type="Pfam" id="PF01103">
    <property type="entry name" value="Omp85"/>
    <property type="match status" value="1"/>
</dbReference>
<dbReference type="GO" id="GO:0009279">
    <property type="term" value="C:cell outer membrane"/>
    <property type="evidence" value="ECO:0007669"/>
    <property type="project" value="UniProtKB-UniRule"/>
</dbReference>
<organism evidence="10 11">
    <name type="scientific">Uabimicrobium amorphum</name>
    <dbReference type="NCBI Taxonomy" id="2596890"/>
    <lineage>
        <taxon>Bacteria</taxon>
        <taxon>Pseudomonadati</taxon>
        <taxon>Planctomycetota</taxon>
        <taxon>Candidatus Uabimicrobiia</taxon>
        <taxon>Candidatus Uabimicrobiales</taxon>
        <taxon>Candidatus Uabimicrobiaceae</taxon>
        <taxon>Candidatus Uabimicrobium</taxon>
    </lineage>
</organism>